<dbReference type="Gene3D" id="3.40.309.10">
    <property type="entry name" value="Aldehyde Dehydrogenase, Chain A, domain 2"/>
    <property type="match status" value="1"/>
</dbReference>
<evidence type="ECO:0000256" key="2">
    <source>
        <dbReference type="ARBA" id="ARBA00023027"/>
    </source>
</evidence>
<evidence type="ECO:0000313" key="5">
    <source>
        <dbReference type="Proteomes" id="UP000288028"/>
    </source>
</evidence>
<organism evidence="4 5">
    <name type="scientific">Vagococcus carniphilus</name>
    <dbReference type="NCBI Taxonomy" id="218144"/>
    <lineage>
        <taxon>Bacteria</taxon>
        <taxon>Bacillati</taxon>
        <taxon>Bacillota</taxon>
        <taxon>Bacilli</taxon>
        <taxon>Lactobacillales</taxon>
        <taxon>Enterococcaceae</taxon>
        <taxon>Vagococcus</taxon>
    </lineage>
</organism>
<evidence type="ECO:0000256" key="1">
    <source>
        <dbReference type="ARBA" id="ARBA00023002"/>
    </source>
</evidence>
<dbReference type="InterPro" id="IPR015590">
    <property type="entry name" value="Aldehyde_DH_dom"/>
</dbReference>
<dbReference type="AlphaFoldDB" id="A0A430AXE3"/>
<dbReference type="CDD" id="cd07121">
    <property type="entry name" value="ALDH_EutE"/>
    <property type="match status" value="1"/>
</dbReference>
<sequence>MQNEEMNQLIKSIIQEVLEKDSKKSVKQVGVFETVDEAVTAAKIAQEKFEACDLELRRQVIKAIKLEMLPFVEQIAKDTFEETGMGKVSDKMAKLNLVLDKTPGVEDLVTEAETGDNGMTLYELSPYGVVGAVTPSTNPGETLICNAIGMLAAGNAVYFSVHPGAKNTSKWIVSKLNEIVCQACGIQNLVVTINQPSIEAAQEMMVHPDVSLLVITGGPGVVKQAMMSGKKVVAAGAGNPPAIVDETANIEKAAKDIVDGASFDNNILCIAEKSVVAVNDITDYLILQMEKQGAYLIKDQSVIDRLVQLTIMENGAPSRDFIGKNANEILEKAGVTVDFDVRLIILKASKDHPFVVKEMLMPILPIVSVNDFEEALPVALEIEQKLHHTATMHSQNIGRLNLAARKFQTSLFIKNGPSFAGLGFGGEGATTFTIATPTGECTTTARHFARRRRCVLTDGFSIR</sequence>
<feature type="domain" description="Aldehyde dehydrogenase" evidence="3">
    <location>
        <begin position="33"/>
        <end position="430"/>
    </location>
</feature>
<evidence type="ECO:0000313" key="4">
    <source>
        <dbReference type="EMBL" id="RSU12723.1"/>
    </source>
</evidence>
<dbReference type="EMBL" id="NGKB01000010">
    <property type="protein sequence ID" value="RSU12723.1"/>
    <property type="molecule type" value="Genomic_DNA"/>
</dbReference>
<reference evidence="4 5" key="1">
    <citation type="submission" date="2017-05" db="EMBL/GenBank/DDBJ databases">
        <title>Vagococcus spp. assemblies.</title>
        <authorList>
            <person name="Gulvik C.A."/>
        </authorList>
    </citation>
    <scope>NUCLEOTIDE SEQUENCE [LARGE SCALE GENOMIC DNA]</scope>
    <source>
        <strain evidence="4 5">SS1714</strain>
    </source>
</reference>
<proteinExistence type="predicted"/>
<name>A0A430AXE3_9ENTE</name>
<dbReference type="Proteomes" id="UP000288028">
    <property type="component" value="Unassembled WGS sequence"/>
</dbReference>
<dbReference type="GO" id="GO:0008774">
    <property type="term" value="F:acetaldehyde dehydrogenase (acetylating) activity"/>
    <property type="evidence" value="ECO:0007669"/>
    <property type="project" value="InterPro"/>
</dbReference>
<dbReference type="InterPro" id="IPR016161">
    <property type="entry name" value="Ald_DH/histidinol_DH"/>
</dbReference>
<dbReference type="InterPro" id="IPR016163">
    <property type="entry name" value="Ald_DH_C"/>
</dbReference>
<keyword evidence="1" id="KW-0560">Oxidoreductase</keyword>
<keyword evidence="2" id="KW-0520">NAD</keyword>
<dbReference type="PANTHER" id="PTHR11699">
    <property type="entry name" value="ALDEHYDE DEHYDROGENASE-RELATED"/>
    <property type="match status" value="1"/>
</dbReference>
<gene>
    <name evidence="4" type="ORF">CBF28_10370</name>
</gene>
<dbReference type="InterPro" id="IPR016162">
    <property type="entry name" value="Ald_DH_N"/>
</dbReference>
<dbReference type="OrthoDB" id="9804734at2"/>
<dbReference type="Pfam" id="PF00171">
    <property type="entry name" value="Aldedh"/>
    <property type="match status" value="1"/>
</dbReference>
<protein>
    <submittedName>
        <fullName evidence="4">Aldehyde dehydrogenase EutE</fullName>
    </submittedName>
</protein>
<dbReference type="InterPro" id="IPR012408">
    <property type="entry name" value="Acetald_propionald_DH-rel"/>
</dbReference>
<comment type="caution">
    <text evidence="4">The sequence shown here is derived from an EMBL/GenBank/DDBJ whole genome shotgun (WGS) entry which is preliminary data.</text>
</comment>
<accession>A0A430AXE3</accession>
<evidence type="ECO:0000259" key="3">
    <source>
        <dbReference type="Pfam" id="PF00171"/>
    </source>
</evidence>
<dbReference type="NCBIfam" id="NF011927">
    <property type="entry name" value="PRK15398.1"/>
    <property type="match status" value="1"/>
</dbReference>
<dbReference type="GeneID" id="95580147"/>
<keyword evidence="5" id="KW-1185">Reference proteome</keyword>
<dbReference type="RefSeq" id="WP_126794974.1">
    <property type="nucleotide sequence ID" value="NZ_CP060720.1"/>
</dbReference>
<dbReference type="SUPFAM" id="SSF53720">
    <property type="entry name" value="ALDH-like"/>
    <property type="match status" value="1"/>
</dbReference>
<dbReference type="PIRSF" id="PIRSF036410">
    <property type="entry name" value="EutE_PduP"/>
    <property type="match status" value="1"/>
</dbReference>
<dbReference type="Gene3D" id="3.40.605.10">
    <property type="entry name" value="Aldehyde Dehydrogenase, Chain A, domain 1"/>
    <property type="match status" value="1"/>
</dbReference>